<dbReference type="EMBL" id="JABWCS010000221">
    <property type="protein sequence ID" value="NUU64425.1"/>
    <property type="molecule type" value="Genomic_DNA"/>
</dbReference>
<protein>
    <recommendedName>
        <fullName evidence="4">LPXTG cell wall anchor domain-containing protein</fullName>
    </recommendedName>
</protein>
<feature type="region of interest" description="Disordered" evidence="1">
    <location>
        <begin position="1"/>
        <end position="40"/>
    </location>
</feature>
<comment type="caution">
    <text evidence="2">The sequence shown here is derived from an EMBL/GenBank/DDBJ whole genome shotgun (WGS) entry which is preliminary data.</text>
</comment>
<dbReference type="RefSeq" id="WP_175374734.1">
    <property type="nucleotide sequence ID" value="NZ_JABWCS010000221.1"/>
</dbReference>
<accession>A0A850EU95</accession>
<evidence type="ECO:0000256" key="1">
    <source>
        <dbReference type="SAM" id="MobiDB-lite"/>
    </source>
</evidence>
<feature type="compositionally biased region" description="Polar residues" evidence="1">
    <location>
        <begin position="12"/>
        <end position="34"/>
    </location>
</feature>
<evidence type="ECO:0008006" key="4">
    <source>
        <dbReference type="Google" id="ProtNLM"/>
    </source>
</evidence>
<evidence type="ECO:0000313" key="3">
    <source>
        <dbReference type="Proteomes" id="UP000564806"/>
    </source>
</evidence>
<organism evidence="2 3">
    <name type="scientific">Paenibacillus agri</name>
    <dbReference type="NCBI Taxonomy" id="2744309"/>
    <lineage>
        <taxon>Bacteria</taxon>
        <taxon>Bacillati</taxon>
        <taxon>Bacillota</taxon>
        <taxon>Bacilli</taxon>
        <taxon>Bacillales</taxon>
        <taxon>Paenibacillaceae</taxon>
        <taxon>Paenibacillus</taxon>
    </lineage>
</organism>
<reference evidence="2" key="1">
    <citation type="submission" date="2020-06" db="EMBL/GenBank/DDBJ databases">
        <title>Paenibacillus sp. nov., isolated from soil.</title>
        <authorList>
            <person name="Seo Y.L."/>
        </authorList>
    </citation>
    <scope>NUCLEOTIDE SEQUENCE [LARGE SCALE GENOMIC DNA]</scope>
    <source>
        <strain evidence="2">JW14</strain>
    </source>
</reference>
<keyword evidence="3" id="KW-1185">Reference proteome</keyword>
<proteinExistence type="predicted"/>
<sequence length="73" mass="8154">MKRVLKLLDGGTTPTTPEQNEGISPSAPEQNKGPQLSMLPKTGEDSRALYYISRVAFIIVGLWMHRKMKPSQQ</sequence>
<gene>
    <name evidence="2" type="ORF">HPT30_29130</name>
</gene>
<dbReference type="AlphaFoldDB" id="A0A850EU95"/>
<evidence type="ECO:0000313" key="2">
    <source>
        <dbReference type="EMBL" id="NUU64425.1"/>
    </source>
</evidence>
<name>A0A850EU95_9BACL</name>
<dbReference type="Proteomes" id="UP000564806">
    <property type="component" value="Unassembled WGS sequence"/>
</dbReference>